<dbReference type="AlphaFoldDB" id="A0A8R7Q584"/>
<dbReference type="PANTHER" id="PTHR47169">
    <property type="entry name" value="OS01G0541250 PROTEIN"/>
    <property type="match status" value="1"/>
</dbReference>
<evidence type="ECO:0000313" key="2">
    <source>
        <dbReference type="Proteomes" id="UP000015106"/>
    </source>
</evidence>
<reference evidence="1" key="3">
    <citation type="submission" date="2022-06" db="UniProtKB">
        <authorList>
            <consortium name="EnsemblPlants"/>
        </authorList>
    </citation>
    <scope>IDENTIFICATION</scope>
</reference>
<organism evidence="1 2">
    <name type="scientific">Triticum urartu</name>
    <name type="common">Red wild einkorn</name>
    <name type="synonym">Crithodium urartu</name>
    <dbReference type="NCBI Taxonomy" id="4572"/>
    <lineage>
        <taxon>Eukaryota</taxon>
        <taxon>Viridiplantae</taxon>
        <taxon>Streptophyta</taxon>
        <taxon>Embryophyta</taxon>
        <taxon>Tracheophyta</taxon>
        <taxon>Spermatophyta</taxon>
        <taxon>Magnoliopsida</taxon>
        <taxon>Liliopsida</taxon>
        <taxon>Poales</taxon>
        <taxon>Poaceae</taxon>
        <taxon>BOP clade</taxon>
        <taxon>Pooideae</taxon>
        <taxon>Triticodae</taxon>
        <taxon>Triticeae</taxon>
        <taxon>Triticinae</taxon>
        <taxon>Triticum</taxon>
    </lineage>
</organism>
<sequence>MEAIPHGQRTTLEQVAGHLNMSRTTIWRRLKEKEIRRITSEMKHALTDANTRAHVEYCLRHLEPCSMHDDPTFRDDMDEVHID</sequence>
<evidence type="ECO:0000313" key="1">
    <source>
        <dbReference type="EnsemblPlants" id="TuG1812G0400001584.01.T01"/>
    </source>
</evidence>
<dbReference type="EnsemblPlants" id="TuG1812G0400001584.01.T01">
    <property type="protein sequence ID" value="TuG1812G0400001584.01.T01"/>
    <property type="gene ID" value="TuG1812G0400001584.01"/>
</dbReference>
<reference evidence="2" key="1">
    <citation type="journal article" date="2013" name="Nature">
        <title>Draft genome of the wheat A-genome progenitor Triticum urartu.</title>
        <authorList>
            <person name="Ling H.Q."/>
            <person name="Zhao S."/>
            <person name="Liu D."/>
            <person name="Wang J."/>
            <person name="Sun H."/>
            <person name="Zhang C."/>
            <person name="Fan H."/>
            <person name="Li D."/>
            <person name="Dong L."/>
            <person name="Tao Y."/>
            <person name="Gao C."/>
            <person name="Wu H."/>
            <person name="Li Y."/>
            <person name="Cui Y."/>
            <person name="Guo X."/>
            <person name="Zheng S."/>
            <person name="Wang B."/>
            <person name="Yu K."/>
            <person name="Liang Q."/>
            <person name="Yang W."/>
            <person name="Lou X."/>
            <person name="Chen J."/>
            <person name="Feng M."/>
            <person name="Jian J."/>
            <person name="Zhang X."/>
            <person name="Luo G."/>
            <person name="Jiang Y."/>
            <person name="Liu J."/>
            <person name="Wang Z."/>
            <person name="Sha Y."/>
            <person name="Zhang B."/>
            <person name="Wu H."/>
            <person name="Tang D."/>
            <person name="Shen Q."/>
            <person name="Xue P."/>
            <person name="Zou S."/>
            <person name="Wang X."/>
            <person name="Liu X."/>
            <person name="Wang F."/>
            <person name="Yang Y."/>
            <person name="An X."/>
            <person name="Dong Z."/>
            <person name="Zhang K."/>
            <person name="Zhang X."/>
            <person name="Luo M.C."/>
            <person name="Dvorak J."/>
            <person name="Tong Y."/>
            <person name="Wang J."/>
            <person name="Yang H."/>
            <person name="Li Z."/>
            <person name="Wang D."/>
            <person name="Zhang A."/>
            <person name="Wang J."/>
        </authorList>
    </citation>
    <scope>NUCLEOTIDE SEQUENCE</scope>
    <source>
        <strain evidence="2">cv. G1812</strain>
    </source>
</reference>
<name>A0A8R7Q584_TRIUA</name>
<proteinExistence type="predicted"/>
<dbReference type="PANTHER" id="PTHR47169:SF2">
    <property type="entry name" value="OS01G0541250 PROTEIN"/>
    <property type="match status" value="1"/>
</dbReference>
<accession>A0A8R7Q584</accession>
<dbReference type="Proteomes" id="UP000015106">
    <property type="component" value="Chromosome 4"/>
</dbReference>
<reference evidence="1" key="2">
    <citation type="submission" date="2018-03" db="EMBL/GenBank/DDBJ databases">
        <title>The Triticum urartu genome reveals the dynamic nature of wheat genome evolution.</title>
        <authorList>
            <person name="Ling H."/>
            <person name="Ma B."/>
            <person name="Shi X."/>
            <person name="Liu H."/>
            <person name="Dong L."/>
            <person name="Sun H."/>
            <person name="Cao Y."/>
            <person name="Gao Q."/>
            <person name="Zheng S."/>
            <person name="Li Y."/>
            <person name="Yu Y."/>
            <person name="Du H."/>
            <person name="Qi M."/>
            <person name="Li Y."/>
            <person name="Yu H."/>
            <person name="Cui Y."/>
            <person name="Wang N."/>
            <person name="Chen C."/>
            <person name="Wu H."/>
            <person name="Zhao Y."/>
            <person name="Zhang J."/>
            <person name="Li Y."/>
            <person name="Zhou W."/>
            <person name="Zhang B."/>
            <person name="Hu W."/>
            <person name="Eijk M."/>
            <person name="Tang J."/>
            <person name="Witsenboer H."/>
            <person name="Zhao S."/>
            <person name="Li Z."/>
            <person name="Zhang A."/>
            <person name="Wang D."/>
            <person name="Liang C."/>
        </authorList>
    </citation>
    <scope>NUCLEOTIDE SEQUENCE [LARGE SCALE GENOMIC DNA]</scope>
    <source>
        <strain evidence="1">cv. G1812</strain>
    </source>
</reference>
<keyword evidence="2" id="KW-1185">Reference proteome</keyword>
<dbReference type="Gramene" id="TuG1812G0400001584.01.T01">
    <property type="protein sequence ID" value="TuG1812G0400001584.01.T01"/>
    <property type="gene ID" value="TuG1812G0400001584.01"/>
</dbReference>
<protein>
    <submittedName>
        <fullName evidence="1">Uncharacterized protein</fullName>
    </submittedName>
</protein>